<dbReference type="AlphaFoldDB" id="A0A1F6GG16"/>
<dbReference type="STRING" id="1817772.A2527_02980"/>
<reference evidence="2 3" key="1">
    <citation type="journal article" date="2016" name="Nat. Commun.">
        <title>Thousands of microbial genomes shed light on interconnected biogeochemical processes in an aquifer system.</title>
        <authorList>
            <person name="Anantharaman K."/>
            <person name="Brown C.T."/>
            <person name="Hug L.A."/>
            <person name="Sharon I."/>
            <person name="Castelle C.J."/>
            <person name="Probst A.J."/>
            <person name="Thomas B.C."/>
            <person name="Singh A."/>
            <person name="Wilkins M.J."/>
            <person name="Karaoz U."/>
            <person name="Brodie E.L."/>
            <person name="Williams K.H."/>
            <person name="Hubbard S.S."/>
            <person name="Banfield J.F."/>
        </authorList>
    </citation>
    <scope>NUCLEOTIDE SEQUENCE [LARGE SCALE GENOMIC DNA]</scope>
</reference>
<proteinExistence type="predicted"/>
<dbReference type="Pfam" id="PF08379">
    <property type="entry name" value="Bact_transglu_N"/>
    <property type="match status" value="1"/>
</dbReference>
<comment type="caution">
    <text evidence="2">The sequence shown here is derived from an EMBL/GenBank/DDBJ whole genome shotgun (WGS) entry which is preliminary data.</text>
</comment>
<dbReference type="PANTHER" id="PTHR33490:SF6">
    <property type="entry name" value="SLL1049 PROTEIN"/>
    <property type="match status" value="1"/>
</dbReference>
<organism evidence="2 3">
    <name type="scientific">Candidatus Lambdaproteobacteria bacterium RIFOXYD2_FULL_50_16</name>
    <dbReference type="NCBI Taxonomy" id="1817772"/>
    <lineage>
        <taxon>Bacteria</taxon>
        <taxon>Pseudomonadati</taxon>
        <taxon>Pseudomonadota</taxon>
        <taxon>Candidatus Lambdaproteobacteria</taxon>
    </lineage>
</organism>
<name>A0A1F6GG16_9PROT</name>
<dbReference type="Gene3D" id="3.10.620.30">
    <property type="match status" value="1"/>
</dbReference>
<protein>
    <recommendedName>
        <fullName evidence="1">Transglutaminase-like domain-containing protein</fullName>
    </recommendedName>
</protein>
<dbReference type="PANTHER" id="PTHR33490">
    <property type="entry name" value="BLR5614 PROTEIN-RELATED"/>
    <property type="match status" value="1"/>
</dbReference>
<accession>A0A1F6GG16</accession>
<evidence type="ECO:0000313" key="3">
    <source>
        <dbReference type="Proteomes" id="UP000178449"/>
    </source>
</evidence>
<evidence type="ECO:0000313" key="2">
    <source>
        <dbReference type="EMBL" id="OGG97038.1"/>
    </source>
</evidence>
<dbReference type="InterPro" id="IPR002931">
    <property type="entry name" value="Transglutaminase-like"/>
</dbReference>
<dbReference type="EMBL" id="MFNE01000006">
    <property type="protein sequence ID" value="OGG97038.1"/>
    <property type="molecule type" value="Genomic_DNA"/>
</dbReference>
<sequence length="297" mass="33353">MKPFSPGETAVLQFTHRTRIDYDKPVVQGHSEIRKTPIKTGLQKPIETSLKVSPEVKVKGFFDHFKNQIFYFDILEPHRHIDIVSSGLVETTNGVCCGREGSKDERYIPVLVSEYTGWSPAVPKLMEYETIPNKVDTKMNQTEFEGALKELAGHFFYSFRYDPDVTHVFSNAKELFTHGGGVCQDMAHAMIGVLRLAGIPARYVSGYIYDPKKGEQGAHLRGASATHAWVQAWHKEAGWIGADPTNNKLVDWQYIRTAIGRDYFDVPPLRGTFVGSANQRLTVEVEVTLQSTSSSDK</sequence>
<dbReference type="Pfam" id="PF01841">
    <property type="entry name" value="Transglut_core"/>
    <property type="match status" value="1"/>
</dbReference>
<gene>
    <name evidence="2" type="ORF">A2527_02980</name>
</gene>
<feature type="domain" description="Transglutaminase-like" evidence="1">
    <location>
        <begin position="175"/>
        <end position="246"/>
    </location>
</feature>
<dbReference type="InterPro" id="IPR038765">
    <property type="entry name" value="Papain-like_cys_pep_sf"/>
</dbReference>
<evidence type="ECO:0000259" key="1">
    <source>
        <dbReference type="SMART" id="SM00460"/>
    </source>
</evidence>
<dbReference type="InterPro" id="IPR013589">
    <property type="entry name" value="Bac_transglu_N"/>
</dbReference>
<dbReference type="Proteomes" id="UP000178449">
    <property type="component" value="Unassembled WGS sequence"/>
</dbReference>
<dbReference type="SUPFAM" id="SSF54001">
    <property type="entry name" value="Cysteine proteinases"/>
    <property type="match status" value="1"/>
</dbReference>
<dbReference type="SMART" id="SM00460">
    <property type="entry name" value="TGc"/>
    <property type="match status" value="1"/>
</dbReference>